<dbReference type="GO" id="GO:0046657">
    <property type="term" value="P:folic acid catabolic process"/>
    <property type="evidence" value="ECO:0007669"/>
    <property type="project" value="TreeGrafter"/>
</dbReference>
<dbReference type="PANTHER" id="PTHR30575:SF0">
    <property type="entry name" value="XAA-ARG DIPEPTIDASE"/>
    <property type="match status" value="1"/>
</dbReference>
<dbReference type="CDD" id="cd03887">
    <property type="entry name" value="M20_Acy1L2"/>
    <property type="match status" value="1"/>
</dbReference>
<evidence type="ECO:0000313" key="5">
    <source>
        <dbReference type="Proteomes" id="UP000003806"/>
    </source>
</evidence>
<evidence type="ECO:0000259" key="2">
    <source>
        <dbReference type="Pfam" id="PF07687"/>
    </source>
</evidence>
<dbReference type="InterPro" id="IPR016181">
    <property type="entry name" value="Acyl_CoA_acyltransferase"/>
</dbReference>
<dbReference type="Gene3D" id="3.40.630.30">
    <property type="match status" value="1"/>
</dbReference>
<keyword evidence="4" id="KW-0378">Hydrolase</keyword>
<sequence>MTQPYQPLELRQREAYENLWKECPQSSSDQSFLILLGWSGLFGYEAAWDNDLVWLRQTRPEALYLPPAGSWENQDWEKRLIEQVGPKARFVTVPEHLALIWSDQLGHKIAIEEDRNSFEYLYRAGELETLAGNRHMRRRNKINQFRRHHKSVFVPLSDELIDPILALQARWLTEQALQPGSKSETLLRTENDCIRLALAHWKEFGLVGGAVAADGQLIAYTLAEPVPDGSLQVHFEKGLAEYDGSYQVVNQDFAVFLNGRYELLNREEDMGDPGLRHAKLAYSPTMFLRKYTVLWDAEATEGHPAAFPVRGAVYPENPAQPEPTEPAAAESTPVEPQPRQVTWEEVFDKAPCKSMQENFEARKQCKVWQSVEAGLDEWIEAQGPEAVRISDDLAAHPELSGGEVRSSEIFASLLARHGFAVEQPFMEMPTAFMARKTLGHGGPVVAFLVEYDALPDVGHGCGHNLHGTVAAFAGMGLAHVLERHRCDATVWVIGTPAEETWGGKIPMASGGVFDGVTLALMFHCTTGMAKVASRFLALDGWQFDFSGKPAHSSGAPWKGRSALNGLRLFLNALDMMRLHMMPSDRLHSVITDGDGAINVIAPKASCRVETRAVNRPRLDSLNEMVLAAAKGAALATGTSVTWNKFMPSFDDMLPNLAAEELAFRVLDDMGIPVAKGEELDGSSDIGNVSYRCPAIHPLLSICQTKLPAHTAAFAEATVGEDGHKALLTGIRALARIGGRVAIDPALAALIRQDFEGARAAQVGPKDEK</sequence>
<evidence type="ECO:0000256" key="1">
    <source>
        <dbReference type="SAM" id="MobiDB-lite"/>
    </source>
</evidence>
<organism evidence="4 5">
    <name type="scientific">Jonquetella anthropi DSM 22815</name>
    <dbReference type="NCBI Taxonomy" id="885272"/>
    <lineage>
        <taxon>Bacteria</taxon>
        <taxon>Thermotogati</taxon>
        <taxon>Synergistota</taxon>
        <taxon>Synergistia</taxon>
        <taxon>Synergistales</taxon>
        <taxon>Dethiosulfovibrionaceae</taxon>
        <taxon>Jonquetella</taxon>
    </lineage>
</organism>
<dbReference type="SUPFAM" id="SSF55031">
    <property type="entry name" value="Bacterial exopeptidase dimerisation domain"/>
    <property type="match status" value="1"/>
</dbReference>
<dbReference type="Pfam" id="PF01546">
    <property type="entry name" value="Peptidase_M20"/>
    <property type="match status" value="1"/>
</dbReference>
<dbReference type="PANTHER" id="PTHR30575">
    <property type="entry name" value="PEPTIDASE M20"/>
    <property type="match status" value="1"/>
</dbReference>
<dbReference type="GO" id="GO:0005737">
    <property type="term" value="C:cytoplasm"/>
    <property type="evidence" value="ECO:0007669"/>
    <property type="project" value="TreeGrafter"/>
</dbReference>
<accession>H0UIW2</accession>
<feature type="domain" description="Phosphatidylglycerol lysyltransferase C-terminal" evidence="3">
    <location>
        <begin position="23"/>
        <end position="293"/>
    </location>
</feature>
<dbReference type="Gene3D" id="3.30.70.360">
    <property type="match status" value="1"/>
</dbReference>
<dbReference type="SUPFAM" id="SSF53187">
    <property type="entry name" value="Zn-dependent exopeptidases"/>
    <property type="match status" value="1"/>
</dbReference>
<proteinExistence type="predicted"/>
<dbReference type="GO" id="GO:0071713">
    <property type="term" value="F:para-aminobenzoyl-glutamate hydrolase activity"/>
    <property type="evidence" value="ECO:0007669"/>
    <property type="project" value="TreeGrafter"/>
</dbReference>
<dbReference type="GO" id="GO:0016805">
    <property type="term" value="F:dipeptidase activity"/>
    <property type="evidence" value="ECO:0007669"/>
    <property type="project" value="TreeGrafter"/>
</dbReference>
<dbReference type="InterPro" id="IPR024320">
    <property type="entry name" value="LPG_synthase_C"/>
</dbReference>
<dbReference type="eggNOG" id="COG4866">
    <property type="taxonomic scope" value="Bacteria"/>
</dbReference>
<dbReference type="Proteomes" id="UP000003806">
    <property type="component" value="Chromosome"/>
</dbReference>
<dbReference type="NCBIfam" id="TIGR01891">
    <property type="entry name" value="amidohydrolases"/>
    <property type="match status" value="1"/>
</dbReference>
<dbReference type="InterPro" id="IPR052030">
    <property type="entry name" value="Peptidase_M20/M20A_hydrolases"/>
</dbReference>
<dbReference type="Gene3D" id="3.40.630.10">
    <property type="entry name" value="Zn peptidases"/>
    <property type="match status" value="1"/>
</dbReference>
<name>H0UIW2_9BACT</name>
<evidence type="ECO:0000313" key="4">
    <source>
        <dbReference type="EMBL" id="EHM12756.1"/>
    </source>
</evidence>
<dbReference type="SUPFAM" id="SSF55729">
    <property type="entry name" value="Acyl-CoA N-acyltransferases (Nat)"/>
    <property type="match status" value="2"/>
</dbReference>
<feature type="domain" description="Peptidase M20 dimerisation" evidence="2">
    <location>
        <begin position="540"/>
        <end position="630"/>
    </location>
</feature>
<feature type="region of interest" description="Disordered" evidence="1">
    <location>
        <begin position="313"/>
        <end position="340"/>
    </location>
</feature>
<dbReference type="InterPro" id="IPR011650">
    <property type="entry name" value="Peptidase_M20_dimer"/>
</dbReference>
<keyword evidence="5" id="KW-1185">Reference proteome</keyword>
<dbReference type="Pfam" id="PF07687">
    <property type="entry name" value="M20_dimer"/>
    <property type="match status" value="1"/>
</dbReference>
<dbReference type="InterPro" id="IPR017439">
    <property type="entry name" value="Amidohydrolase"/>
</dbReference>
<dbReference type="eggNOG" id="COG1473">
    <property type="taxonomic scope" value="Bacteria"/>
</dbReference>
<dbReference type="HOGENOM" id="CLU_366302_0_0_0"/>
<dbReference type="AlphaFoldDB" id="H0UIW2"/>
<dbReference type="InterPro" id="IPR002933">
    <property type="entry name" value="Peptidase_M20"/>
</dbReference>
<dbReference type="Pfam" id="PF09924">
    <property type="entry name" value="LPG_synthase_C"/>
    <property type="match status" value="1"/>
</dbReference>
<evidence type="ECO:0000259" key="3">
    <source>
        <dbReference type="Pfam" id="PF09924"/>
    </source>
</evidence>
<dbReference type="RefSeq" id="WP_008522528.1">
    <property type="nucleotide sequence ID" value="NZ_CM001376.1"/>
</dbReference>
<protein>
    <submittedName>
        <fullName evidence="4">Amidohydrolase</fullName>
    </submittedName>
</protein>
<reference evidence="4 5" key="1">
    <citation type="submission" date="2011-11" db="EMBL/GenBank/DDBJ databases">
        <title>The Noncontiguous Finished genome of Jonquetella anthropi DSM 22815.</title>
        <authorList>
            <consortium name="US DOE Joint Genome Institute (JGI-PGF)"/>
            <person name="Lucas S."/>
            <person name="Copeland A."/>
            <person name="Lapidus A."/>
            <person name="Glavina del Rio T."/>
            <person name="Dalin E."/>
            <person name="Tice H."/>
            <person name="Bruce D."/>
            <person name="Goodwin L."/>
            <person name="Pitluck S."/>
            <person name="Peters L."/>
            <person name="Mikhailova N."/>
            <person name="Held B."/>
            <person name="Kyrpides N."/>
            <person name="Mavromatis K."/>
            <person name="Ivanova N."/>
            <person name="Markowitz V."/>
            <person name="Cheng J.-F."/>
            <person name="Hugenholtz P."/>
            <person name="Woyke T."/>
            <person name="Wu D."/>
            <person name="Gronow S."/>
            <person name="Wellnitz S."/>
            <person name="Brambilla E."/>
            <person name="Klenk H.-P."/>
            <person name="Eisen J.A."/>
        </authorList>
    </citation>
    <scope>NUCLEOTIDE SEQUENCE [LARGE SCALE GENOMIC DNA]</scope>
    <source>
        <strain evidence="4 5">DSM 22815</strain>
    </source>
</reference>
<dbReference type="EMBL" id="CM001376">
    <property type="protein sequence ID" value="EHM12756.1"/>
    <property type="molecule type" value="Genomic_DNA"/>
</dbReference>
<gene>
    <name evidence="4" type="ORF">JonanDRAFT_0337</name>
</gene>
<dbReference type="STRING" id="885272.JonanDRAFT_0337"/>
<dbReference type="InterPro" id="IPR036264">
    <property type="entry name" value="Bact_exopeptidase_dim_dom"/>
</dbReference>
<feature type="compositionally biased region" description="Low complexity" evidence="1">
    <location>
        <begin position="325"/>
        <end position="334"/>
    </location>
</feature>